<dbReference type="PANTHER" id="PTHR45946:SF3">
    <property type="entry name" value="HOMEOBOX PROTEIN HOX-A1"/>
    <property type="match status" value="1"/>
</dbReference>
<evidence type="ECO:0000256" key="10">
    <source>
        <dbReference type="RuleBase" id="RU000682"/>
    </source>
</evidence>
<comment type="subcellular location">
    <subcellularLocation>
        <location evidence="1 9 10">Nucleus</location>
    </subcellularLocation>
</comment>
<dbReference type="PANTHER" id="PTHR45946">
    <property type="entry name" value="HOMEOBOX PROTEIN ROUGH-RELATED"/>
    <property type="match status" value="1"/>
</dbReference>
<keyword evidence="3" id="KW-0805">Transcription regulation</keyword>
<sequence>MSSFLEYPAHLGSDNASCPSRSYHPADHGIAPFPSCAVSASSCSREDRYMVGRGVQLAAPHHHQQTGTYQHHHGSLGMSYPHHSCASAYGAQGFGAAYSHYPLGQEADVSGGYHQVYTGSLSSAVAQHHPHQGGYGGGAPSHYLHHAYAGDQQSLAPYGDHLSPLHPGHQDACLSPGDTSPPAQTFDWMKVKRNPPKTGKAGEYGYAGQPNTVRTNFTTKQLTELEKEFHFNKYLTRARRVEIAASLQLNETQVKIWFQNRRMKQKKREKEGLLPSSPGTSTGSEEKACDDSSEKSQSSPCTPSPASSLSDSLATSN</sequence>
<gene>
    <name evidence="13" type="ORF">NDU88_005516</name>
</gene>
<dbReference type="EMBL" id="JANPWB010000014">
    <property type="protein sequence ID" value="KAJ1100430.1"/>
    <property type="molecule type" value="Genomic_DNA"/>
</dbReference>
<proteinExistence type="inferred from homology"/>
<dbReference type="InterPro" id="IPR020479">
    <property type="entry name" value="HD_metazoa"/>
</dbReference>
<dbReference type="GO" id="GO:0005634">
    <property type="term" value="C:nucleus"/>
    <property type="evidence" value="ECO:0007669"/>
    <property type="project" value="UniProtKB-SubCell"/>
</dbReference>
<dbReference type="PROSITE" id="PS00027">
    <property type="entry name" value="HOMEOBOX_1"/>
    <property type="match status" value="1"/>
</dbReference>
<keyword evidence="5 9" id="KW-0371">Homeobox</keyword>
<evidence type="ECO:0000256" key="7">
    <source>
        <dbReference type="ARBA" id="ARBA00023242"/>
    </source>
</evidence>
<dbReference type="InterPro" id="IPR046327">
    <property type="entry name" value="HXA1/B1/D1"/>
</dbReference>
<keyword evidence="2" id="KW-0217">Developmental protein</keyword>
<dbReference type="PRINTS" id="PR00024">
    <property type="entry name" value="HOMEOBOX"/>
</dbReference>
<evidence type="ECO:0000259" key="12">
    <source>
        <dbReference type="PROSITE" id="PS50071"/>
    </source>
</evidence>
<accession>A0AAV7MJM3</accession>
<protein>
    <recommendedName>
        <fullName evidence="12">Homeobox domain-containing protein</fullName>
    </recommendedName>
</protein>
<evidence type="ECO:0000256" key="5">
    <source>
        <dbReference type="ARBA" id="ARBA00023155"/>
    </source>
</evidence>
<dbReference type="Gene3D" id="1.10.10.60">
    <property type="entry name" value="Homeodomain-like"/>
    <property type="match status" value="1"/>
</dbReference>
<comment type="caution">
    <text evidence="13">The sequence shown here is derived from an EMBL/GenBank/DDBJ whole genome shotgun (WGS) entry which is preliminary data.</text>
</comment>
<evidence type="ECO:0000256" key="6">
    <source>
        <dbReference type="ARBA" id="ARBA00023163"/>
    </source>
</evidence>
<organism evidence="13 14">
    <name type="scientific">Pleurodeles waltl</name>
    <name type="common">Iberian ribbed newt</name>
    <dbReference type="NCBI Taxonomy" id="8319"/>
    <lineage>
        <taxon>Eukaryota</taxon>
        <taxon>Metazoa</taxon>
        <taxon>Chordata</taxon>
        <taxon>Craniata</taxon>
        <taxon>Vertebrata</taxon>
        <taxon>Euteleostomi</taxon>
        <taxon>Amphibia</taxon>
        <taxon>Batrachia</taxon>
        <taxon>Caudata</taxon>
        <taxon>Salamandroidea</taxon>
        <taxon>Salamandridae</taxon>
        <taxon>Pleurodelinae</taxon>
        <taxon>Pleurodeles</taxon>
    </lineage>
</organism>
<feature type="DNA-binding region" description="Homeobox" evidence="9">
    <location>
        <begin position="210"/>
        <end position="269"/>
    </location>
</feature>
<feature type="domain" description="Homeobox" evidence="12">
    <location>
        <begin position="208"/>
        <end position="268"/>
    </location>
</feature>
<dbReference type="SUPFAM" id="SSF46689">
    <property type="entry name" value="Homeodomain-like"/>
    <property type="match status" value="1"/>
</dbReference>
<feature type="compositionally biased region" description="Basic and acidic residues" evidence="11">
    <location>
        <begin position="284"/>
        <end position="294"/>
    </location>
</feature>
<evidence type="ECO:0000313" key="13">
    <source>
        <dbReference type="EMBL" id="KAJ1100430.1"/>
    </source>
</evidence>
<dbReference type="InterPro" id="IPR017970">
    <property type="entry name" value="Homeobox_CS"/>
</dbReference>
<evidence type="ECO:0000256" key="1">
    <source>
        <dbReference type="ARBA" id="ARBA00004123"/>
    </source>
</evidence>
<keyword evidence="14" id="KW-1185">Reference proteome</keyword>
<reference evidence="13" key="1">
    <citation type="journal article" date="2022" name="bioRxiv">
        <title>Sequencing and chromosome-scale assembly of the giantPleurodeles waltlgenome.</title>
        <authorList>
            <person name="Brown T."/>
            <person name="Elewa A."/>
            <person name="Iarovenko S."/>
            <person name="Subramanian E."/>
            <person name="Araus A.J."/>
            <person name="Petzold A."/>
            <person name="Susuki M."/>
            <person name="Suzuki K.-i.T."/>
            <person name="Hayashi T."/>
            <person name="Toyoda A."/>
            <person name="Oliveira C."/>
            <person name="Osipova E."/>
            <person name="Leigh N.D."/>
            <person name="Simon A."/>
            <person name="Yun M.H."/>
        </authorList>
    </citation>
    <scope>NUCLEOTIDE SEQUENCE</scope>
    <source>
        <strain evidence="13">20211129_DDA</strain>
        <tissue evidence="13">Liver</tissue>
    </source>
</reference>
<feature type="region of interest" description="Disordered" evidence="11">
    <location>
        <begin position="262"/>
        <end position="317"/>
    </location>
</feature>
<evidence type="ECO:0000313" key="14">
    <source>
        <dbReference type="Proteomes" id="UP001066276"/>
    </source>
</evidence>
<evidence type="ECO:0000256" key="11">
    <source>
        <dbReference type="SAM" id="MobiDB-lite"/>
    </source>
</evidence>
<dbReference type="InterPro" id="IPR001356">
    <property type="entry name" value="HD"/>
</dbReference>
<dbReference type="InterPro" id="IPR009057">
    <property type="entry name" value="Homeodomain-like_sf"/>
</dbReference>
<keyword evidence="7 9" id="KW-0539">Nucleus</keyword>
<evidence type="ECO:0000256" key="3">
    <source>
        <dbReference type="ARBA" id="ARBA00023015"/>
    </source>
</evidence>
<keyword evidence="4 9" id="KW-0238">DNA-binding</keyword>
<dbReference type="Pfam" id="PF00046">
    <property type="entry name" value="Homeodomain"/>
    <property type="match status" value="1"/>
</dbReference>
<name>A0AAV7MJM3_PLEWA</name>
<dbReference type="GO" id="GO:0000978">
    <property type="term" value="F:RNA polymerase II cis-regulatory region sequence-specific DNA binding"/>
    <property type="evidence" value="ECO:0007669"/>
    <property type="project" value="TreeGrafter"/>
</dbReference>
<keyword evidence="6" id="KW-0804">Transcription</keyword>
<evidence type="ECO:0000256" key="8">
    <source>
        <dbReference type="ARBA" id="ARBA00029448"/>
    </source>
</evidence>
<comment type="similarity">
    <text evidence="8">Belongs to the Antp homeobox family. Labial subfamily.</text>
</comment>
<dbReference type="AlphaFoldDB" id="A0AAV7MJM3"/>
<evidence type="ECO:0000256" key="2">
    <source>
        <dbReference type="ARBA" id="ARBA00022473"/>
    </source>
</evidence>
<dbReference type="GO" id="GO:0000981">
    <property type="term" value="F:DNA-binding transcription factor activity, RNA polymerase II-specific"/>
    <property type="evidence" value="ECO:0007669"/>
    <property type="project" value="InterPro"/>
</dbReference>
<dbReference type="PROSITE" id="PS50071">
    <property type="entry name" value="HOMEOBOX_2"/>
    <property type="match status" value="1"/>
</dbReference>
<feature type="compositionally biased region" description="Low complexity" evidence="11">
    <location>
        <begin position="304"/>
        <end position="317"/>
    </location>
</feature>
<dbReference type="SMART" id="SM00389">
    <property type="entry name" value="HOX"/>
    <property type="match status" value="1"/>
</dbReference>
<evidence type="ECO:0000256" key="9">
    <source>
        <dbReference type="PROSITE-ProRule" id="PRU00108"/>
    </source>
</evidence>
<dbReference type="FunFam" id="1.10.10.60:FF:000113">
    <property type="entry name" value="homeobox protein Hox-B1"/>
    <property type="match status" value="1"/>
</dbReference>
<dbReference type="Proteomes" id="UP001066276">
    <property type="component" value="Chromosome 10"/>
</dbReference>
<dbReference type="CDD" id="cd00086">
    <property type="entry name" value="homeodomain"/>
    <property type="match status" value="1"/>
</dbReference>
<evidence type="ECO:0000256" key="4">
    <source>
        <dbReference type="ARBA" id="ARBA00023125"/>
    </source>
</evidence>